<name>A0A2V2V4V4_TRYCR</name>
<dbReference type="VEuPathDB" id="TriTrypDB:TcCLB.509695.150"/>
<gene>
    <name evidence="1" type="ORF">C4B63_43g2</name>
</gene>
<dbReference type="VEuPathDB" id="TriTrypDB:TcCL_ESM07961"/>
<accession>A0A2V2V4V4</accession>
<evidence type="ECO:0000313" key="1">
    <source>
        <dbReference type="EMBL" id="PWU91379.1"/>
    </source>
</evidence>
<dbReference type="VEuPathDB" id="TriTrypDB:TCDM_09020"/>
<dbReference type="VEuPathDB" id="TriTrypDB:BCY84_03606"/>
<organism evidence="1 2">
    <name type="scientific">Trypanosoma cruzi</name>
    <dbReference type="NCBI Taxonomy" id="5693"/>
    <lineage>
        <taxon>Eukaryota</taxon>
        <taxon>Discoba</taxon>
        <taxon>Euglenozoa</taxon>
        <taxon>Kinetoplastea</taxon>
        <taxon>Metakinetoplastina</taxon>
        <taxon>Trypanosomatida</taxon>
        <taxon>Trypanosomatidae</taxon>
        <taxon>Trypanosoma</taxon>
        <taxon>Schizotrypanum</taxon>
    </lineage>
</organism>
<dbReference type="VEuPathDB" id="TriTrypDB:C4B63_43g2"/>
<dbReference type="VEuPathDB" id="TriTrypDB:C3747_7g358"/>
<sequence>MRCCFNEARKWHRDGSSHCRPAVGASPLVITAHRKYASVGGIGGSCLQGGCVGVTSLTKEIVQFHIAEMLGRAQKSDAQPREGDHELSNKVDYGIIEFELVLQRSCEQRYWMRHIPSDDTDAGLKRCGRVPCQRIQIEEWGTSTAAARGCRERLF</sequence>
<dbReference type="VEuPathDB" id="TriTrypDB:TcG_07874"/>
<dbReference type="EMBL" id="PRFA01000043">
    <property type="protein sequence ID" value="PWU91379.1"/>
    <property type="molecule type" value="Genomic_DNA"/>
</dbReference>
<comment type="caution">
    <text evidence="1">The sequence shown here is derived from an EMBL/GenBank/DDBJ whole genome shotgun (WGS) entry which is preliminary data.</text>
</comment>
<proteinExistence type="predicted"/>
<dbReference type="VEuPathDB" id="TriTrypDB:TcYC6_0022460"/>
<dbReference type="VEuPathDB" id="TriTrypDB:TcCLB.426397.9"/>
<dbReference type="VEuPathDB" id="TriTrypDB:TCSYLVIO_008269"/>
<dbReference type="AlphaFoldDB" id="A0A2V2V4V4"/>
<protein>
    <submittedName>
        <fullName evidence="1">Putative kinesin</fullName>
    </submittedName>
</protein>
<dbReference type="VEuPathDB" id="TriTrypDB:ECC02_007692"/>
<dbReference type="VEuPathDB" id="TriTrypDB:TcBrA4_0046200"/>
<dbReference type="Proteomes" id="UP000246121">
    <property type="component" value="Unassembled WGS sequence"/>
</dbReference>
<dbReference type="VEuPathDB" id="TriTrypDB:Tc_MARK_1705"/>
<reference evidence="1 2" key="1">
    <citation type="journal article" date="2018" name="Microb. Genom.">
        <title>Expanding an expanded genome: long-read sequencing of Trypanosoma cruzi.</title>
        <authorList>
            <person name="Berna L."/>
            <person name="Rodriguez M."/>
            <person name="Chiribao M.L."/>
            <person name="Parodi-Talice A."/>
            <person name="Pita S."/>
            <person name="Rijo G."/>
            <person name="Alvarez-Valin F."/>
            <person name="Robello C."/>
        </authorList>
    </citation>
    <scope>NUCLEOTIDE SEQUENCE [LARGE SCALE GENOMIC DNA]</scope>
    <source>
        <strain evidence="1 2">Dm28c</strain>
    </source>
</reference>
<evidence type="ECO:0000313" key="2">
    <source>
        <dbReference type="Proteomes" id="UP000246121"/>
    </source>
</evidence>